<gene>
    <name evidence="1" type="ORF">Q763_17580</name>
</gene>
<proteinExistence type="predicted"/>
<dbReference type="AlphaFoldDB" id="A0A0A2LFE6"/>
<dbReference type="RefSeq" id="WP_035136296.1">
    <property type="nucleotide sequence ID" value="NZ_JRLV01000041.1"/>
</dbReference>
<organism evidence="1 2">
    <name type="scientific">Flavobacterium beibuense F44-8</name>
    <dbReference type="NCBI Taxonomy" id="1406840"/>
    <lineage>
        <taxon>Bacteria</taxon>
        <taxon>Pseudomonadati</taxon>
        <taxon>Bacteroidota</taxon>
        <taxon>Flavobacteriia</taxon>
        <taxon>Flavobacteriales</taxon>
        <taxon>Flavobacteriaceae</taxon>
        <taxon>Flavobacterium</taxon>
    </lineage>
</organism>
<dbReference type="STRING" id="1406840.Q763_17580"/>
<name>A0A0A2LFE6_9FLAO</name>
<evidence type="ECO:0008006" key="3">
    <source>
        <dbReference type="Google" id="ProtNLM"/>
    </source>
</evidence>
<dbReference type="EMBL" id="JRLV01000041">
    <property type="protein sequence ID" value="KGO78599.1"/>
    <property type="molecule type" value="Genomic_DNA"/>
</dbReference>
<comment type="caution">
    <text evidence="1">The sequence shown here is derived from an EMBL/GenBank/DDBJ whole genome shotgun (WGS) entry which is preliminary data.</text>
</comment>
<evidence type="ECO:0000313" key="1">
    <source>
        <dbReference type="EMBL" id="KGO78599.1"/>
    </source>
</evidence>
<dbReference type="Proteomes" id="UP000030129">
    <property type="component" value="Unassembled WGS sequence"/>
</dbReference>
<keyword evidence="2" id="KW-1185">Reference proteome</keyword>
<dbReference type="Gene3D" id="2.180.10.10">
    <property type="entry name" value="RHS repeat-associated core"/>
    <property type="match status" value="1"/>
</dbReference>
<dbReference type="eggNOG" id="COG1388">
    <property type="taxonomic scope" value="Bacteria"/>
</dbReference>
<accession>A0A0A2LFE6</accession>
<reference evidence="1 2" key="1">
    <citation type="submission" date="2013-09" db="EMBL/GenBank/DDBJ databases">
        <authorList>
            <person name="Zeng Z."/>
            <person name="Chen C."/>
        </authorList>
    </citation>
    <scope>NUCLEOTIDE SEQUENCE [LARGE SCALE GENOMIC DNA]</scope>
    <source>
        <strain evidence="1 2">F44-8</strain>
    </source>
</reference>
<evidence type="ECO:0000313" key="2">
    <source>
        <dbReference type="Proteomes" id="UP000030129"/>
    </source>
</evidence>
<protein>
    <recommendedName>
        <fullName evidence="3">RHS repeat-associated core domain-containing protein</fullName>
    </recommendedName>
</protein>
<sequence length="346" mass="38454">MQMPNRFYNGTDYRYGFQGQEKDNEIKGEGNSYTAKFWQYDPRIGKRWNIDPLNYAWQSGYATFNNSPIKFTDQLGLYGTKDEADAMRQKAIDNGLSPSESYQLEDTHEWAFSISTDEAIYLFVHVTDFSSYAPTPNIEAKENATTKDIFKSVSDLGPVNLYNSIIRSKYISDVAALEPLYDNVWKGNPTNQLGLDTRYNLKLNTRNNLIAGQGKMFEILEPLENKPLLNKAGNVTRFYQTRTSVNMLNKFSKFGSVFAVGTSAYRIATADDKIKETAKVTTGLAAGWYAMQITAGISAQVGLWASTVTSPLGGIIIGGAVSLTFGAIGTFAGEAAVEYIYDLLEE</sequence>